<feature type="transmembrane region" description="Helical" evidence="7">
    <location>
        <begin position="203"/>
        <end position="223"/>
    </location>
</feature>
<protein>
    <submittedName>
        <fullName evidence="9">NitT/TauT family transport system permease protein</fullName>
    </submittedName>
</protein>
<evidence type="ECO:0000313" key="9">
    <source>
        <dbReference type="EMBL" id="MDR7378470.1"/>
    </source>
</evidence>
<organism evidence="9 10">
    <name type="scientific">Rhodoferax ferrireducens</name>
    <dbReference type="NCBI Taxonomy" id="192843"/>
    <lineage>
        <taxon>Bacteria</taxon>
        <taxon>Pseudomonadati</taxon>
        <taxon>Pseudomonadota</taxon>
        <taxon>Betaproteobacteria</taxon>
        <taxon>Burkholderiales</taxon>
        <taxon>Comamonadaceae</taxon>
        <taxon>Rhodoferax</taxon>
    </lineage>
</organism>
<dbReference type="Proteomes" id="UP001180487">
    <property type="component" value="Unassembled WGS sequence"/>
</dbReference>
<dbReference type="PANTHER" id="PTHR30151:SF41">
    <property type="entry name" value="ABC TRANSPORTER PERMEASE PROTEIN"/>
    <property type="match status" value="1"/>
</dbReference>
<dbReference type="EMBL" id="JAVDXT010000003">
    <property type="protein sequence ID" value="MDR7378470.1"/>
    <property type="molecule type" value="Genomic_DNA"/>
</dbReference>
<evidence type="ECO:0000259" key="8">
    <source>
        <dbReference type="Pfam" id="PF00528"/>
    </source>
</evidence>
<accession>A0ABU2CAU7</accession>
<keyword evidence="4 7" id="KW-0812">Transmembrane</keyword>
<evidence type="ECO:0000313" key="10">
    <source>
        <dbReference type="Proteomes" id="UP001180487"/>
    </source>
</evidence>
<dbReference type="Pfam" id="PF00528">
    <property type="entry name" value="BPD_transp_1"/>
    <property type="match status" value="1"/>
</dbReference>
<gene>
    <name evidence="9" type="ORF">J2X19_003164</name>
</gene>
<dbReference type="InterPro" id="IPR000515">
    <property type="entry name" value="MetI-like"/>
</dbReference>
<feature type="transmembrane region" description="Helical" evidence="7">
    <location>
        <begin position="235"/>
        <end position="255"/>
    </location>
</feature>
<feature type="transmembrane region" description="Helical" evidence="7">
    <location>
        <begin position="111"/>
        <end position="134"/>
    </location>
</feature>
<reference evidence="9 10" key="1">
    <citation type="submission" date="2023-07" db="EMBL/GenBank/DDBJ databases">
        <title>Sorghum-associated microbial communities from plants grown in Nebraska, USA.</title>
        <authorList>
            <person name="Schachtman D."/>
        </authorList>
    </citation>
    <scope>NUCLEOTIDE SEQUENCE [LARGE SCALE GENOMIC DNA]</scope>
    <source>
        <strain evidence="9 10">BE313</strain>
    </source>
</reference>
<dbReference type="InterPro" id="IPR035906">
    <property type="entry name" value="MetI-like_sf"/>
</dbReference>
<feature type="domain" description="ABC transmembrane type-1" evidence="8">
    <location>
        <begin position="90"/>
        <end position="262"/>
    </location>
</feature>
<evidence type="ECO:0000256" key="5">
    <source>
        <dbReference type="ARBA" id="ARBA00022989"/>
    </source>
</evidence>
<feature type="transmembrane region" description="Helical" evidence="7">
    <location>
        <begin position="20"/>
        <end position="38"/>
    </location>
</feature>
<feature type="transmembrane region" description="Helical" evidence="7">
    <location>
        <begin position="140"/>
        <end position="159"/>
    </location>
</feature>
<comment type="caution">
    <text evidence="9">The sequence shown here is derived from an EMBL/GenBank/DDBJ whole genome shotgun (WGS) entry which is preliminary data.</text>
</comment>
<evidence type="ECO:0000256" key="4">
    <source>
        <dbReference type="ARBA" id="ARBA00022692"/>
    </source>
</evidence>
<name>A0ABU2CAU7_9BURK</name>
<dbReference type="SUPFAM" id="SSF161098">
    <property type="entry name" value="MetI-like"/>
    <property type="match status" value="1"/>
</dbReference>
<dbReference type="PANTHER" id="PTHR30151">
    <property type="entry name" value="ALKANE SULFONATE ABC TRANSPORTER-RELATED, MEMBRANE SUBUNIT"/>
    <property type="match status" value="1"/>
</dbReference>
<keyword evidence="2" id="KW-0813">Transport</keyword>
<evidence type="ECO:0000256" key="6">
    <source>
        <dbReference type="ARBA" id="ARBA00023136"/>
    </source>
</evidence>
<comment type="subcellular location">
    <subcellularLocation>
        <location evidence="1">Cell membrane</location>
        <topology evidence="1">Multi-pass membrane protein</topology>
    </subcellularLocation>
</comment>
<keyword evidence="3" id="KW-1003">Cell membrane</keyword>
<dbReference type="Gene3D" id="1.10.3720.10">
    <property type="entry name" value="MetI-like"/>
    <property type="match status" value="1"/>
</dbReference>
<feature type="transmembrane region" description="Helical" evidence="7">
    <location>
        <begin position="81"/>
        <end position="99"/>
    </location>
</feature>
<evidence type="ECO:0000256" key="2">
    <source>
        <dbReference type="ARBA" id="ARBA00022448"/>
    </source>
</evidence>
<keyword evidence="6 7" id="KW-0472">Membrane</keyword>
<keyword evidence="10" id="KW-1185">Reference proteome</keyword>
<sequence>MTLVLAGWTVRAAAALEGRSIYGLLTAGLFGLWLLYFWQLLVTAFEVPRVLLPAPALIVQAMAEGWPVLSKDFVQTVLKSVLTGWLLGCGLGFAVAVAIDRLPFLQRGLLPIASLTSTVPLVGVAPIAVMWFGFDWQSKAAVVVLMTFFPMLVSTLAGLKAAGKLERELMFSYAASYGQTLLALRLPSAMPFIFGALKVNATLALIGAIVAEFFGSPTAGLGFRISTEAAKMHMPLVWGAIVVAAITGSAAYALLVQLERRFAFWHPSVRSQK</sequence>
<dbReference type="CDD" id="cd06261">
    <property type="entry name" value="TM_PBP2"/>
    <property type="match status" value="1"/>
</dbReference>
<evidence type="ECO:0000256" key="1">
    <source>
        <dbReference type="ARBA" id="ARBA00004651"/>
    </source>
</evidence>
<dbReference type="RefSeq" id="WP_310374655.1">
    <property type="nucleotide sequence ID" value="NZ_JAVDXT010000003.1"/>
</dbReference>
<evidence type="ECO:0000256" key="7">
    <source>
        <dbReference type="SAM" id="Phobius"/>
    </source>
</evidence>
<proteinExistence type="predicted"/>
<evidence type="ECO:0000256" key="3">
    <source>
        <dbReference type="ARBA" id="ARBA00022475"/>
    </source>
</evidence>
<keyword evidence="5 7" id="KW-1133">Transmembrane helix</keyword>